<gene>
    <name evidence="8" type="ORF">SYNTR_0496</name>
</gene>
<evidence type="ECO:0000259" key="7">
    <source>
        <dbReference type="PROSITE" id="PS51918"/>
    </source>
</evidence>
<dbReference type="PROSITE" id="PS51918">
    <property type="entry name" value="RADICAL_SAM"/>
    <property type="match status" value="1"/>
</dbReference>
<dbReference type="CDD" id="cd01335">
    <property type="entry name" value="Radical_SAM"/>
    <property type="match status" value="1"/>
</dbReference>
<dbReference type="Gene3D" id="3.80.30.20">
    <property type="entry name" value="tm_1862 like domain"/>
    <property type="match status" value="1"/>
</dbReference>
<feature type="domain" description="Radical SAM core" evidence="7">
    <location>
        <begin position="1"/>
        <end position="237"/>
    </location>
</feature>
<organism evidence="8 9">
    <name type="scientific">Candidatus Syntrophocurvum alkaliphilum</name>
    <dbReference type="NCBI Taxonomy" id="2293317"/>
    <lineage>
        <taxon>Bacteria</taxon>
        <taxon>Bacillati</taxon>
        <taxon>Bacillota</taxon>
        <taxon>Clostridia</taxon>
        <taxon>Eubacteriales</taxon>
        <taxon>Syntrophomonadaceae</taxon>
        <taxon>Candidatus Syntrophocurvum</taxon>
    </lineage>
</organism>
<sequence>MRHYNIPIFIPHLGCPFDCIFCDQKKISSTLEIPNVENIKTIIENHLKTIPYKDSYVELAFFGGSFTAIDENLQNDYLLAVQEYLEQKKIKGIRISTRPDFIDESILKRLKSYGVITIELGVQSLVDDVLENSGRDYNSDTVKRACNIIKEYGFTLGVQLMIGLPGDSKDLSIKTAKEAVTLNPDMVRLYPTIVIANTTLDEMFKEKKYNPLTVNESVEICKKMLLIFEVNKIKVIRLGLYPGEDLRTEGVISAGPFHPSFGEIVEQEIYKDQLAMLIDMFFTKYHKSKIIKIHVNPRNISKLVGKKRRNITILMERYKLKNILINQNEDIDNNTIGIGFQDKSEPLMQLSRNEFVNLA</sequence>
<evidence type="ECO:0000256" key="2">
    <source>
        <dbReference type="ARBA" id="ARBA00022485"/>
    </source>
</evidence>
<dbReference type="OrthoDB" id="9815044at2"/>
<dbReference type="KEGG" id="salq:SYNTR_0496"/>
<dbReference type="GO" id="GO:0005737">
    <property type="term" value="C:cytoplasm"/>
    <property type="evidence" value="ECO:0007669"/>
    <property type="project" value="TreeGrafter"/>
</dbReference>
<dbReference type="SFLD" id="SFLDG01086">
    <property type="entry name" value="elongater_protein-like"/>
    <property type="match status" value="1"/>
</dbReference>
<evidence type="ECO:0000256" key="1">
    <source>
        <dbReference type="ARBA" id="ARBA00001966"/>
    </source>
</evidence>
<keyword evidence="3" id="KW-0949">S-adenosyl-L-methionine</keyword>
<dbReference type="AlphaFoldDB" id="A0A6I6DHK6"/>
<dbReference type="InterPro" id="IPR058240">
    <property type="entry name" value="rSAM_sf"/>
</dbReference>
<evidence type="ECO:0000256" key="5">
    <source>
        <dbReference type="ARBA" id="ARBA00023004"/>
    </source>
</evidence>
<dbReference type="RefSeq" id="WP_156203019.1">
    <property type="nucleotide sequence ID" value="NZ_CP046457.1"/>
</dbReference>
<protein>
    <submittedName>
        <fullName evidence="8">Radical SAM domain protein</fullName>
    </submittedName>
</protein>
<dbReference type="GO" id="GO:0051539">
    <property type="term" value="F:4 iron, 4 sulfur cluster binding"/>
    <property type="evidence" value="ECO:0007669"/>
    <property type="project" value="UniProtKB-KW"/>
</dbReference>
<comment type="cofactor">
    <cofactor evidence="1">
        <name>[4Fe-4S] cluster</name>
        <dbReference type="ChEBI" id="CHEBI:49883"/>
    </cofactor>
</comment>
<dbReference type="EMBL" id="CP046457">
    <property type="protein sequence ID" value="QGT99089.1"/>
    <property type="molecule type" value="Genomic_DNA"/>
</dbReference>
<dbReference type="PANTHER" id="PTHR11135:SF0">
    <property type="entry name" value="ELONGATOR COMPLEX PROTEIN 3"/>
    <property type="match status" value="1"/>
</dbReference>
<dbReference type="PANTHER" id="PTHR11135">
    <property type="entry name" value="HISTONE ACETYLTRANSFERASE-RELATED"/>
    <property type="match status" value="1"/>
</dbReference>
<evidence type="ECO:0000256" key="3">
    <source>
        <dbReference type="ARBA" id="ARBA00022691"/>
    </source>
</evidence>
<dbReference type="InterPro" id="IPR023404">
    <property type="entry name" value="rSAM_horseshoe"/>
</dbReference>
<dbReference type="SFLD" id="SFLDG01082">
    <property type="entry name" value="B12-binding_domain_containing"/>
    <property type="match status" value="1"/>
</dbReference>
<dbReference type="InterPro" id="IPR006638">
    <property type="entry name" value="Elp3/MiaA/NifB-like_rSAM"/>
</dbReference>
<keyword evidence="5" id="KW-0408">Iron</keyword>
<keyword evidence="9" id="KW-1185">Reference proteome</keyword>
<evidence type="ECO:0000256" key="4">
    <source>
        <dbReference type="ARBA" id="ARBA00022723"/>
    </source>
</evidence>
<keyword evidence="4" id="KW-0479">Metal-binding</keyword>
<proteinExistence type="predicted"/>
<dbReference type="GO" id="GO:0002926">
    <property type="term" value="P:tRNA wobble base 5-methoxycarbonylmethyl-2-thiouridinylation"/>
    <property type="evidence" value="ECO:0007669"/>
    <property type="project" value="TreeGrafter"/>
</dbReference>
<accession>A0A6I6DHK6</accession>
<dbReference type="InterPro" id="IPR039661">
    <property type="entry name" value="ELP3"/>
</dbReference>
<reference evidence="9" key="1">
    <citation type="journal article" date="2019" name="Microbiology">
        <title>Complete Genome Sequence of an Uncultured Bacterium of the Candidate Phylum Bipolaricaulota.</title>
        <authorList>
            <person name="Kadnikov V.V."/>
            <person name="Mardanov A.V."/>
            <person name="Beletsky A.V."/>
            <person name="Frank Y.A."/>
            <person name="Karnachuk O.V."/>
            <person name="Ravin N.V."/>
        </authorList>
    </citation>
    <scope>NUCLEOTIDE SEQUENCE [LARGE SCALE GENOMIC DNA]</scope>
</reference>
<keyword evidence="6" id="KW-0411">Iron-sulfur</keyword>
<evidence type="ECO:0000313" key="9">
    <source>
        <dbReference type="Proteomes" id="UP000426444"/>
    </source>
</evidence>
<dbReference type="InterPro" id="IPR032432">
    <property type="entry name" value="Radical_SAM_C"/>
</dbReference>
<dbReference type="SMART" id="SM00729">
    <property type="entry name" value="Elp3"/>
    <property type="match status" value="1"/>
</dbReference>
<dbReference type="Pfam" id="PF04055">
    <property type="entry name" value="Radical_SAM"/>
    <property type="match status" value="1"/>
</dbReference>
<dbReference type="InterPro" id="IPR007197">
    <property type="entry name" value="rSAM"/>
</dbReference>
<dbReference type="Pfam" id="PF16199">
    <property type="entry name" value="Radical_SAM_C"/>
    <property type="match status" value="1"/>
</dbReference>
<dbReference type="GO" id="GO:0046872">
    <property type="term" value="F:metal ion binding"/>
    <property type="evidence" value="ECO:0007669"/>
    <property type="project" value="UniProtKB-KW"/>
</dbReference>
<evidence type="ECO:0000313" key="8">
    <source>
        <dbReference type="EMBL" id="QGT99089.1"/>
    </source>
</evidence>
<dbReference type="Proteomes" id="UP000426444">
    <property type="component" value="Chromosome"/>
</dbReference>
<keyword evidence="2" id="KW-0004">4Fe-4S</keyword>
<evidence type="ECO:0000256" key="6">
    <source>
        <dbReference type="ARBA" id="ARBA00023014"/>
    </source>
</evidence>
<dbReference type="GO" id="GO:0003824">
    <property type="term" value="F:catalytic activity"/>
    <property type="evidence" value="ECO:0007669"/>
    <property type="project" value="InterPro"/>
</dbReference>
<dbReference type="SUPFAM" id="SSF102114">
    <property type="entry name" value="Radical SAM enzymes"/>
    <property type="match status" value="1"/>
</dbReference>
<name>A0A6I6DHK6_9FIRM</name>
<dbReference type="SFLD" id="SFLDS00029">
    <property type="entry name" value="Radical_SAM"/>
    <property type="match status" value="1"/>
</dbReference>